<accession>A0ABP9ZGA5</accession>
<proteinExistence type="predicted"/>
<reference evidence="4 5" key="1">
    <citation type="submission" date="2024-03" db="EMBL/GenBank/DDBJ databases">
        <title>Inconsistent identification of Apilactobacillus kunkeei-related strains obtained by well-developed overall genome related indices.</title>
        <authorList>
            <person name="Maeno S."/>
            <person name="Endo A."/>
        </authorList>
    </citation>
    <scope>NUCLEOTIDE SEQUENCE [LARGE SCALE GENOMIC DNA]</scope>
    <source>
        <strain evidence="4 5">20H-10</strain>
    </source>
</reference>
<keyword evidence="5" id="KW-1185">Reference proteome</keyword>
<evidence type="ECO:0000313" key="4">
    <source>
        <dbReference type="EMBL" id="GAA6113830.1"/>
    </source>
</evidence>
<gene>
    <name evidence="4" type="primary">asp1_2</name>
    <name evidence="4" type="ORF">AP20H10_01930</name>
</gene>
<dbReference type="Proteomes" id="UP001438112">
    <property type="component" value="Unassembled WGS sequence"/>
</dbReference>
<keyword evidence="1" id="KW-0328">Glycosyltransferase</keyword>
<name>A0ABP9ZGA5_9LACO</name>
<organism evidence="4 5">
    <name type="scientific">Apilactobacillus apinorum</name>
    <dbReference type="NCBI Taxonomy" id="1218495"/>
    <lineage>
        <taxon>Bacteria</taxon>
        <taxon>Bacillati</taxon>
        <taxon>Bacillota</taxon>
        <taxon>Bacilli</taxon>
        <taxon>Lactobacillales</taxon>
        <taxon>Lactobacillaceae</taxon>
        <taxon>Apilactobacillus</taxon>
    </lineage>
</organism>
<dbReference type="RefSeq" id="WP_353317318.1">
    <property type="nucleotide sequence ID" value="NZ_BAABVV010000018.1"/>
</dbReference>
<dbReference type="SUPFAM" id="SSF53756">
    <property type="entry name" value="UDP-Glycosyltransferase/glycogen phosphorylase"/>
    <property type="match status" value="1"/>
</dbReference>
<dbReference type="Gene3D" id="3.40.50.2000">
    <property type="entry name" value="Glycogen Phosphorylase B"/>
    <property type="match status" value="3"/>
</dbReference>
<sequence length="502" mass="57742">MTKQYLFVNENIFTFNSGTEFSAMNRAKLFKRNGVDAKIVTRNFNPSLHQEIEKYGIDDDQVLNMYDYFQNQTGKKTHHEYLRYSSVVDKHDYKINGVDNNSSYIERLGQRIAKVSIFPLTIGEIGNIEYYDNFGNIASQDVFDYRGFKSKEIYMHPAGGIGHELVFDKNGKVVIEITHMNVGDRVLPSMYKLLDYKGKTYRFNTEDDLFAFFLEEISDENTVIINDRPSLTPVIANLNTDATKYQYLHNVHTENASEAGNNSAVLFNNLYPLFDEFFGKFAGIIVPTDKQRKDLEKRYPMGKFYSIFDSAFDLKANIKPVNTHNITYLGRVFRDKNISELLTIIPAVQQQVPDVHLNIMGYFESADYKNELEAIIKQLKIENAVSLLDYKIEAEKDNILYNTRVLVQTSLGEGLSMSLVEGLSYGLPEVAYDVNYGPNEIIENNVNGFLVEPKNITSLANRVIEILNNQDTYDRMHDQAITKSIKFNPDNVFAQWETFFNK</sequence>
<evidence type="ECO:0000259" key="3">
    <source>
        <dbReference type="Pfam" id="PF00534"/>
    </source>
</evidence>
<dbReference type="PANTHER" id="PTHR12526:SF629">
    <property type="entry name" value="TEICHURONIC ACID BIOSYNTHESIS GLYCOSYLTRANSFERASE TUAH-RELATED"/>
    <property type="match status" value="1"/>
</dbReference>
<dbReference type="PANTHER" id="PTHR12526">
    <property type="entry name" value="GLYCOSYLTRANSFERASE"/>
    <property type="match status" value="1"/>
</dbReference>
<evidence type="ECO:0000256" key="2">
    <source>
        <dbReference type="ARBA" id="ARBA00022679"/>
    </source>
</evidence>
<evidence type="ECO:0000313" key="5">
    <source>
        <dbReference type="Proteomes" id="UP001438112"/>
    </source>
</evidence>
<keyword evidence="2" id="KW-0808">Transferase</keyword>
<dbReference type="EMBL" id="BAABVV010000018">
    <property type="protein sequence ID" value="GAA6113830.1"/>
    <property type="molecule type" value="Genomic_DNA"/>
</dbReference>
<protein>
    <submittedName>
        <fullName evidence="4">Accessory Sec system glycosyltransferase Asp1</fullName>
    </submittedName>
</protein>
<evidence type="ECO:0000256" key="1">
    <source>
        <dbReference type="ARBA" id="ARBA00022676"/>
    </source>
</evidence>
<dbReference type="Pfam" id="PF00534">
    <property type="entry name" value="Glycos_transf_1"/>
    <property type="match status" value="1"/>
</dbReference>
<feature type="domain" description="Glycosyl transferase family 1" evidence="3">
    <location>
        <begin position="316"/>
        <end position="480"/>
    </location>
</feature>
<comment type="caution">
    <text evidence="4">The sequence shown here is derived from an EMBL/GenBank/DDBJ whole genome shotgun (WGS) entry which is preliminary data.</text>
</comment>
<dbReference type="InterPro" id="IPR001296">
    <property type="entry name" value="Glyco_trans_1"/>
</dbReference>